<name>A0AAV1ZUU8_9ARAC</name>
<dbReference type="Proteomes" id="UP001497382">
    <property type="component" value="Unassembled WGS sequence"/>
</dbReference>
<reference evidence="1 2" key="1">
    <citation type="submission" date="2024-04" db="EMBL/GenBank/DDBJ databases">
        <authorList>
            <person name="Rising A."/>
            <person name="Reimegard J."/>
            <person name="Sonavane S."/>
            <person name="Akerstrom W."/>
            <person name="Nylinder S."/>
            <person name="Hedman E."/>
            <person name="Kallberg Y."/>
        </authorList>
    </citation>
    <scope>NUCLEOTIDE SEQUENCE [LARGE SCALE GENOMIC DNA]</scope>
</reference>
<comment type="caution">
    <text evidence="1">The sequence shown here is derived from an EMBL/GenBank/DDBJ whole genome shotgun (WGS) entry which is preliminary data.</text>
</comment>
<accession>A0AAV1ZUU8</accession>
<evidence type="ECO:0000313" key="1">
    <source>
        <dbReference type="EMBL" id="CAL1275174.1"/>
    </source>
</evidence>
<proteinExistence type="predicted"/>
<evidence type="ECO:0000313" key="2">
    <source>
        <dbReference type="Proteomes" id="UP001497382"/>
    </source>
</evidence>
<protein>
    <submittedName>
        <fullName evidence="1">Uncharacterized protein</fullName>
    </submittedName>
</protein>
<dbReference type="AlphaFoldDB" id="A0AAV1ZUU8"/>
<keyword evidence="2" id="KW-1185">Reference proteome</keyword>
<sequence length="40" mass="4833">MNINIFLISVHFGMKRQNSFDVKQIRPNWNYCRIAIPTHE</sequence>
<feature type="non-terminal residue" evidence="1">
    <location>
        <position position="40"/>
    </location>
</feature>
<gene>
    <name evidence="1" type="ORF">LARSCL_LOCUS7935</name>
</gene>
<organism evidence="1 2">
    <name type="scientific">Larinioides sclopetarius</name>
    <dbReference type="NCBI Taxonomy" id="280406"/>
    <lineage>
        <taxon>Eukaryota</taxon>
        <taxon>Metazoa</taxon>
        <taxon>Ecdysozoa</taxon>
        <taxon>Arthropoda</taxon>
        <taxon>Chelicerata</taxon>
        <taxon>Arachnida</taxon>
        <taxon>Araneae</taxon>
        <taxon>Araneomorphae</taxon>
        <taxon>Entelegynae</taxon>
        <taxon>Araneoidea</taxon>
        <taxon>Araneidae</taxon>
        <taxon>Larinioides</taxon>
    </lineage>
</organism>
<dbReference type="EMBL" id="CAXIEN010000083">
    <property type="protein sequence ID" value="CAL1275174.1"/>
    <property type="molecule type" value="Genomic_DNA"/>
</dbReference>